<keyword evidence="1" id="KW-0677">Repeat</keyword>
<evidence type="ECO:0000256" key="1">
    <source>
        <dbReference type="ARBA" id="ARBA00022737"/>
    </source>
</evidence>
<evidence type="ECO:0000313" key="5">
    <source>
        <dbReference type="EMBL" id="KYQ92920.1"/>
    </source>
</evidence>
<dbReference type="STRING" id="361077.A0A151ZGB9"/>
<feature type="domain" description="CBS" evidence="4">
    <location>
        <begin position="252"/>
        <end position="308"/>
    </location>
</feature>
<dbReference type="CDD" id="cd02205">
    <property type="entry name" value="CBS_pair_SF"/>
    <property type="match status" value="1"/>
</dbReference>
<dbReference type="PANTHER" id="PTHR13780:SF36">
    <property type="entry name" value="CBS DOMAIN-CONTAINING PROTEIN"/>
    <property type="match status" value="1"/>
</dbReference>
<dbReference type="SMART" id="SM00116">
    <property type="entry name" value="CBS"/>
    <property type="match status" value="4"/>
</dbReference>
<sequence>MKTIFENNKVDQIDLSKGKVIVVDSDLIPIQGFNLILDNKIQSAPVFDKATQKYTGFLDIRDLVSFCIFIHDNNEFKADTLLDIVNFGVKMFKHQQDVTVTYLSRRNPFKELVLGSPLTKAVELLSHGLHRIPIRDQDGKLVNIISQSSIIQFIDNNFDVNTFPELSKTVSELSLGNAPVLTVKQTTPAIDAFRLMDHNRRSGLAIVNENDVLVGTTSSKDLKIFISNPSVTLLQLPISEFLSKIRQLNIGNTEAPVTATNEDTLKTIIQKMVSSRLHRVFIVDNNQKLLKVVSITDILNLINKKIQQQ</sequence>
<evidence type="ECO:0000256" key="3">
    <source>
        <dbReference type="PROSITE-ProRule" id="PRU00703"/>
    </source>
</evidence>
<dbReference type="Proteomes" id="UP000076078">
    <property type="component" value="Unassembled WGS sequence"/>
</dbReference>
<keyword evidence="6" id="KW-1185">Reference proteome</keyword>
<dbReference type="OrthoDB" id="449052at2759"/>
<dbReference type="InterPro" id="IPR050511">
    <property type="entry name" value="AMPK_gamma/SDS23_families"/>
</dbReference>
<dbReference type="AlphaFoldDB" id="A0A151ZGB9"/>
<dbReference type="Gene3D" id="3.10.580.10">
    <property type="entry name" value="CBS-domain"/>
    <property type="match status" value="2"/>
</dbReference>
<proteinExistence type="predicted"/>
<dbReference type="InterPro" id="IPR046342">
    <property type="entry name" value="CBS_dom_sf"/>
</dbReference>
<dbReference type="OMA" id="GHYIGMF"/>
<dbReference type="InParanoid" id="A0A151ZGB9"/>
<accession>A0A151ZGB9</accession>
<name>A0A151ZGB9_TIELA</name>
<dbReference type="PROSITE" id="PS51371">
    <property type="entry name" value="CBS"/>
    <property type="match status" value="3"/>
</dbReference>
<protein>
    <submittedName>
        <fullName evidence="5">Cystathionine-beta-synthase domain-containing protein</fullName>
    </submittedName>
</protein>
<keyword evidence="2 3" id="KW-0129">CBS domain</keyword>
<evidence type="ECO:0000313" key="6">
    <source>
        <dbReference type="Proteomes" id="UP000076078"/>
    </source>
</evidence>
<gene>
    <name evidence="5" type="ORF">DLAC_05514</name>
</gene>
<reference evidence="5 6" key="1">
    <citation type="submission" date="2015-12" db="EMBL/GenBank/DDBJ databases">
        <title>Dictyostelia acquired genes for synthesis and detection of signals that induce cell-type specialization by lateral gene transfer from prokaryotes.</title>
        <authorList>
            <person name="Gloeckner G."/>
            <person name="Schaap P."/>
        </authorList>
    </citation>
    <scope>NUCLEOTIDE SEQUENCE [LARGE SCALE GENOMIC DNA]</scope>
    <source>
        <strain evidence="5 6">TK</strain>
    </source>
</reference>
<feature type="domain" description="CBS" evidence="4">
    <location>
        <begin position="103"/>
        <end position="160"/>
    </location>
</feature>
<organism evidence="5 6">
    <name type="scientific">Tieghemostelium lacteum</name>
    <name type="common">Slime mold</name>
    <name type="synonym">Dictyostelium lacteum</name>
    <dbReference type="NCBI Taxonomy" id="361077"/>
    <lineage>
        <taxon>Eukaryota</taxon>
        <taxon>Amoebozoa</taxon>
        <taxon>Evosea</taxon>
        <taxon>Eumycetozoa</taxon>
        <taxon>Dictyostelia</taxon>
        <taxon>Dictyosteliales</taxon>
        <taxon>Raperosteliaceae</taxon>
        <taxon>Tieghemostelium</taxon>
    </lineage>
</organism>
<dbReference type="SUPFAM" id="SSF54631">
    <property type="entry name" value="CBS-domain pair"/>
    <property type="match status" value="2"/>
</dbReference>
<feature type="domain" description="CBS" evidence="4">
    <location>
        <begin position="176"/>
        <end position="233"/>
    </location>
</feature>
<dbReference type="Pfam" id="PF00571">
    <property type="entry name" value="CBS"/>
    <property type="match status" value="3"/>
</dbReference>
<comment type="caution">
    <text evidence="5">The sequence shown here is derived from an EMBL/GenBank/DDBJ whole genome shotgun (WGS) entry which is preliminary data.</text>
</comment>
<evidence type="ECO:0000259" key="4">
    <source>
        <dbReference type="PROSITE" id="PS51371"/>
    </source>
</evidence>
<dbReference type="InterPro" id="IPR000644">
    <property type="entry name" value="CBS_dom"/>
</dbReference>
<dbReference type="PANTHER" id="PTHR13780">
    <property type="entry name" value="AMP-ACTIVATED PROTEIN KINASE, GAMMA REGULATORY SUBUNIT"/>
    <property type="match status" value="1"/>
</dbReference>
<evidence type="ECO:0000256" key="2">
    <source>
        <dbReference type="ARBA" id="ARBA00023122"/>
    </source>
</evidence>
<dbReference type="EMBL" id="LODT01000028">
    <property type="protein sequence ID" value="KYQ92920.1"/>
    <property type="molecule type" value="Genomic_DNA"/>
</dbReference>